<proteinExistence type="predicted"/>
<feature type="transmembrane region" description="Helical" evidence="12">
    <location>
        <begin position="208"/>
        <end position="231"/>
    </location>
</feature>
<dbReference type="GO" id="GO:0006784">
    <property type="term" value="P:heme A biosynthetic process"/>
    <property type="evidence" value="ECO:0007669"/>
    <property type="project" value="EnsemblFungi"/>
</dbReference>
<evidence type="ECO:0000256" key="2">
    <source>
        <dbReference type="ARBA" id="ARBA00004141"/>
    </source>
</evidence>
<evidence type="ECO:0000256" key="8">
    <source>
        <dbReference type="ARBA" id="ARBA00023133"/>
    </source>
</evidence>
<evidence type="ECO:0000256" key="9">
    <source>
        <dbReference type="ARBA" id="ARBA00023136"/>
    </source>
</evidence>
<feature type="transmembrane region" description="Helical" evidence="12">
    <location>
        <begin position="265"/>
        <end position="285"/>
    </location>
</feature>
<protein>
    <submittedName>
        <fullName evidence="13">Heme A synthase domain-containing protein</fullName>
    </submittedName>
</protein>
<feature type="transmembrane region" description="Helical" evidence="12">
    <location>
        <begin position="326"/>
        <end position="346"/>
    </location>
</feature>
<evidence type="ECO:0000256" key="6">
    <source>
        <dbReference type="ARBA" id="ARBA00023002"/>
    </source>
</evidence>
<dbReference type="GO" id="GO:0016653">
    <property type="term" value="F:oxidoreductase activity, acting on NAD(P)H, heme protein as acceptor"/>
    <property type="evidence" value="ECO:0007669"/>
    <property type="project" value="TreeGrafter"/>
</dbReference>
<dbReference type="Pfam" id="PF02628">
    <property type="entry name" value="COX15-CtaA"/>
    <property type="match status" value="1"/>
</dbReference>
<accession>A0A2H9TFC6</accession>
<feature type="transmembrane region" description="Helical" evidence="12">
    <location>
        <begin position="95"/>
        <end position="113"/>
    </location>
</feature>
<keyword evidence="7" id="KW-0408">Iron</keyword>
<dbReference type="OrthoDB" id="1726137at2759"/>
<keyword evidence="5 12" id="KW-1133">Transmembrane helix</keyword>
<gene>
    <name evidence="13" type="ORF">PSACC_03672</name>
</gene>
<evidence type="ECO:0000256" key="5">
    <source>
        <dbReference type="ARBA" id="ARBA00022989"/>
    </source>
</evidence>
<evidence type="ECO:0000256" key="1">
    <source>
        <dbReference type="ARBA" id="ARBA00001970"/>
    </source>
</evidence>
<keyword evidence="8" id="KW-0350">Heme biosynthesis</keyword>
<dbReference type="GO" id="GO:0046872">
    <property type="term" value="F:metal ion binding"/>
    <property type="evidence" value="ECO:0007669"/>
    <property type="project" value="UniProtKB-KW"/>
</dbReference>
<evidence type="ECO:0000256" key="7">
    <source>
        <dbReference type="ARBA" id="ARBA00023004"/>
    </source>
</evidence>
<evidence type="ECO:0000256" key="12">
    <source>
        <dbReference type="SAM" id="Phobius"/>
    </source>
</evidence>
<dbReference type="AlphaFoldDB" id="A0A2H9TFC6"/>
<dbReference type="STRING" id="1246581.A0A2H9TFC6"/>
<evidence type="ECO:0000256" key="4">
    <source>
        <dbReference type="ARBA" id="ARBA00022723"/>
    </source>
</evidence>
<reference evidence="13 14" key="1">
    <citation type="submission" date="2016-10" db="EMBL/GenBank/DDBJ databases">
        <title>The genome of Paramicrosporidium saccamoebae is the missing link in understanding Cryptomycota and Microsporidia evolution.</title>
        <authorList>
            <person name="Quandt C.A."/>
            <person name="Beaudet D."/>
            <person name="Corsaro D."/>
            <person name="Michel R."/>
            <person name="Corradi N."/>
            <person name="James T."/>
        </authorList>
    </citation>
    <scope>NUCLEOTIDE SEQUENCE [LARGE SCALE GENOMIC DNA]</scope>
    <source>
        <strain evidence="13 14">KSL3</strain>
    </source>
</reference>
<comment type="pathway">
    <text evidence="10">Porphyrin-containing compound metabolism; heme A biosynthesis; heme A from heme O: step 1/1.</text>
</comment>
<keyword evidence="6" id="KW-0560">Oxidoreductase</keyword>
<dbReference type="PANTHER" id="PTHR23289:SF2">
    <property type="entry name" value="CYTOCHROME C OXIDASE ASSEMBLY PROTEIN COX15 HOMOLOG"/>
    <property type="match status" value="1"/>
</dbReference>
<dbReference type="Proteomes" id="UP000240830">
    <property type="component" value="Unassembled WGS sequence"/>
</dbReference>
<feature type="transmembrane region" description="Helical" evidence="12">
    <location>
        <begin position="12"/>
        <end position="31"/>
    </location>
</feature>
<comment type="catalytic activity">
    <reaction evidence="11">
        <text>Fe(II)-heme o + 2 A + H2O = Fe(II)-heme a + 2 AH2</text>
        <dbReference type="Rhea" id="RHEA:63388"/>
        <dbReference type="ChEBI" id="CHEBI:13193"/>
        <dbReference type="ChEBI" id="CHEBI:15377"/>
        <dbReference type="ChEBI" id="CHEBI:17499"/>
        <dbReference type="ChEBI" id="CHEBI:60530"/>
        <dbReference type="ChEBI" id="CHEBI:61715"/>
        <dbReference type="EC" id="1.17.99.9"/>
    </reaction>
    <physiologicalReaction direction="left-to-right" evidence="11">
        <dbReference type="Rhea" id="RHEA:63389"/>
    </physiologicalReaction>
</comment>
<dbReference type="PANTHER" id="PTHR23289">
    <property type="entry name" value="CYTOCHROME C OXIDASE ASSEMBLY PROTEIN COX15"/>
    <property type="match status" value="1"/>
</dbReference>
<name>A0A2H9TFC6_9FUNG</name>
<sequence length="351" mass="39373">MSDSNGTKRIVGHWLIGTSGLVFGIVVLGGLTRLTESGLSMVDWKLLHFRAPGSQEEWQEYFEKYQQFPEYKLNNHGMTLEEFKRIYWFEHAHRVYGRLLGMFVLFPAAFFVAKKWASPGMRRVIMGCAGWYMVKSGLKNEIIENGEQARVSPYRLSAHLASAFALYLITLAAGFRVLAPKTTLHFLKTPGPQVQQQIKRVYSWTHGIAGFTFATAITGAFVAGLDAGLIYNTFPLMGDRVVPSDIWQEKLSWRNVTENPATVQFIHRCMAISTITAASGLWLAARRLPLHPTARRAFNLMLAATWSQGTLGVLTLLYLVPIPVASAHQAGSLVLLSTFIWLINIMKRLPK</sequence>
<dbReference type="EMBL" id="MTSL01000219">
    <property type="protein sequence ID" value="PJF16488.1"/>
    <property type="molecule type" value="Genomic_DNA"/>
</dbReference>
<evidence type="ECO:0000256" key="3">
    <source>
        <dbReference type="ARBA" id="ARBA00022692"/>
    </source>
</evidence>
<evidence type="ECO:0000256" key="10">
    <source>
        <dbReference type="ARBA" id="ARBA00044501"/>
    </source>
</evidence>
<keyword evidence="14" id="KW-1185">Reference proteome</keyword>
<feature type="transmembrane region" description="Helical" evidence="12">
    <location>
        <begin position="160"/>
        <end position="179"/>
    </location>
</feature>
<dbReference type="InterPro" id="IPR003780">
    <property type="entry name" value="COX15/CtaA_fam"/>
</dbReference>
<comment type="cofactor">
    <cofactor evidence="1">
        <name>heme b</name>
        <dbReference type="ChEBI" id="CHEBI:60344"/>
    </cofactor>
</comment>
<evidence type="ECO:0000256" key="11">
    <source>
        <dbReference type="ARBA" id="ARBA00048044"/>
    </source>
</evidence>
<organism evidence="13 14">
    <name type="scientific">Paramicrosporidium saccamoebae</name>
    <dbReference type="NCBI Taxonomy" id="1246581"/>
    <lineage>
        <taxon>Eukaryota</taxon>
        <taxon>Fungi</taxon>
        <taxon>Fungi incertae sedis</taxon>
        <taxon>Cryptomycota</taxon>
        <taxon>Cryptomycota incertae sedis</taxon>
        <taxon>Paramicrosporidium</taxon>
    </lineage>
</organism>
<dbReference type="GO" id="GO:0120547">
    <property type="term" value="F:heme A synthase activity"/>
    <property type="evidence" value="ECO:0007669"/>
    <property type="project" value="UniProtKB-EC"/>
</dbReference>
<dbReference type="InterPro" id="IPR023754">
    <property type="entry name" value="HemeA_Synthase_type2"/>
</dbReference>
<comment type="caution">
    <text evidence="13">The sequence shown here is derived from an EMBL/GenBank/DDBJ whole genome shotgun (WGS) entry which is preliminary data.</text>
</comment>
<keyword evidence="9 12" id="KW-0472">Membrane</keyword>
<dbReference type="GO" id="GO:0005743">
    <property type="term" value="C:mitochondrial inner membrane"/>
    <property type="evidence" value="ECO:0007669"/>
    <property type="project" value="EnsemblFungi"/>
</dbReference>
<evidence type="ECO:0000313" key="14">
    <source>
        <dbReference type="Proteomes" id="UP000240830"/>
    </source>
</evidence>
<feature type="transmembrane region" description="Helical" evidence="12">
    <location>
        <begin position="297"/>
        <end position="320"/>
    </location>
</feature>
<evidence type="ECO:0000313" key="13">
    <source>
        <dbReference type="EMBL" id="PJF16488.1"/>
    </source>
</evidence>
<keyword evidence="3 12" id="KW-0812">Transmembrane</keyword>
<keyword evidence="4" id="KW-0479">Metal-binding</keyword>
<comment type="subcellular location">
    <subcellularLocation>
        <location evidence="2">Membrane</location>
        <topology evidence="2">Multi-pass membrane protein</topology>
    </subcellularLocation>
</comment>